<dbReference type="EMBL" id="RQVQ01000046">
    <property type="protein sequence ID" value="RRJ88010.1"/>
    <property type="molecule type" value="Genomic_DNA"/>
</dbReference>
<dbReference type="RefSeq" id="WP_125020051.1">
    <property type="nucleotide sequence ID" value="NZ_RQVQ01000046.1"/>
</dbReference>
<sequence>MKKLILLSDIWGIEKSNWMFQYTSILEQYFEIHYYDCRELACIPEAELSEENIHSQFVNGGIDTAVKKLLEIEHEASVVVGFSIGGCIGWKACLSGLKVQHLFAISSTRLRYETEKPFAKIELFYGEKDCYKPDASWFQQMQIKEEVCENEEHELYQKKEVVEYFCKKIIEKIYNQNH</sequence>
<gene>
    <name evidence="1" type="ORF">EG240_14380</name>
</gene>
<dbReference type="AlphaFoldDB" id="A0A3P3VZ69"/>
<proteinExistence type="predicted"/>
<keyword evidence="1" id="KW-0378">Hydrolase</keyword>
<evidence type="ECO:0000313" key="2">
    <source>
        <dbReference type="Proteomes" id="UP000275719"/>
    </source>
</evidence>
<protein>
    <submittedName>
        <fullName evidence="1">Alpha/beta hydrolase</fullName>
    </submittedName>
</protein>
<dbReference type="Proteomes" id="UP000275719">
    <property type="component" value="Unassembled WGS sequence"/>
</dbReference>
<comment type="caution">
    <text evidence="1">The sequence shown here is derived from an EMBL/GenBank/DDBJ whole genome shotgun (WGS) entry which is preliminary data.</text>
</comment>
<reference evidence="1 2" key="1">
    <citation type="submission" date="2018-11" db="EMBL/GenBank/DDBJ databases">
        <title>Flavobacterium sp. nov., YIM 102701-2 draft genome.</title>
        <authorList>
            <person name="Li G."/>
            <person name="Jiang Y."/>
        </authorList>
    </citation>
    <scope>NUCLEOTIDE SEQUENCE [LARGE SCALE GENOMIC DNA]</scope>
    <source>
        <strain evidence="1 2">YIM 102701-2</strain>
    </source>
</reference>
<evidence type="ECO:0000313" key="1">
    <source>
        <dbReference type="EMBL" id="RRJ88010.1"/>
    </source>
</evidence>
<dbReference type="OrthoDB" id="1118894at2"/>
<organism evidence="1 2">
    <name type="scientific">Paenimyroides tangerinum</name>
    <dbReference type="NCBI Taxonomy" id="2488728"/>
    <lineage>
        <taxon>Bacteria</taxon>
        <taxon>Pseudomonadati</taxon>
        <taxon>Bacteroidota</taxon>
        <taxon>Flavobacteriia</taxon>
        <taxon>Flavobacteriales</taxon>
        <taxon>Flavobacteriaceae</taxon>
        <taxon>Paenimyroides</taxon>
    </lineage>
</organism>
<keyword evidence="2" id="KW-1185">Reference proteome</keyword>
<dbReference type="GO" id="GO:0016787">
    <property type="term" value="F:hydrolase activity"/>
    <property type="evidence" value="ECO:0007669"/>
    <property type="project" value="UniProtKB-KW"/>
</dbReference>
<name>A0A3P3VZ69_9FLAO</name>
<accession>A0A3P3VZ69</accession>